<dbReference type="EMBL" id="FOLQ01000053">
    <property type="protein sequence ID" value="SFF35697.1"/>
    <property type="molecule type" value="Genomic_DNA"/>
</dbReference>
<dbReference type="RefSeq" id="WP_093835295.1">
    <property type="nucleotide sequence ID" value="NZ_FOLQ01000053.1"/>
</dbReference>
<protein>
    <submittedName>
        <fullName evidence="1">Uncharacterized protein</fullName>
    </submittedName>
</protein>
<dbReference type="Proteomes" id="UP000198598">
    <property type="component" value="Unassembled WGS sequence"/>
</dbReference>
<name>A0A1I2I3N4_9BACT</name>
<organism evidence="1 2">
    <name type="scientific">Spirosoma endophyticum</name>
    <dbReference type="NCBI Taxonomy" id="662367"/>
    <lineage>
        <taxon>Bacteria</taxon>
        <taxon>Pseudomonadati</taxon>
        <taxon>Bacteroidota</taxon>
        <taxon>Cytophagia</taxon>
        <taxon>Cytophagales</taxon>
        <taxon>Cytophagaceae</taxon>
        <taxon>Spirosoma</taxon>
    </lineage>
</organism>
<dbReference type="STRING" id="662367.SAMN05216167_15310"/>
<proteinExistence type="predicted"/>
<sequence length="97" mass="10864">MKRKFSGPRADYRYSVEGSVIAIVDLDLGSKSVTNDMDNVLDDIRAELGDLAGYAVIYQDSMGRWDGVRLVGHSVEFYSLNEPDQQQAASRLLHWLA</sequence>
<evidence type="ECO:0000313" key="1">
    <source>
        <dbReference type="EMBL" id="SFF35697.1"/>
    </source>
</evidence>
<evidence type="ECO:0000313" key="2">
    <source>
        <dbReference type="Proteomes" id="UP000198598"/>
    </source>
</evidence>
<accession>A0A1I2I3N4</accession>
<gene>
    <name evidence="1" type="ORF">SAMN05216167_15310</name>
</gene>
<dbReference type="AlphaFoldDB" id="A0A1I2I3N4"/>
<dbReference type="OrthoDB" id="962981at2"/>
<reference evidence="1 2" key="1">
    <citation type="submission" date="2016-10" db="EMBL/GenBank/DDBJ databases">
        <authorList>
            <person name="de Groot N.N."/>
        </authorList>
    </citation>
    <scope>NUCLEOTIDE SEQUENCE [LARGE SCALE GENOMIC DNA]</scope>
    <source>
        <strain evidence="1 2">DSM 26130</strain>
    </source>
</reference>
<keyword evidence="2" id="KW-1185">Reference proteome</keyword>